<proteinExistence type="predicted"/>
<comment type="caution">
    <text evidence="1">The sequence shown here is derived from an EMBL/GenBank/DDBJ whole genome shotgun (WGS) entry which is preliminary data.</text>
</comment>
<dbReference type="PANTHER" id="PTHR33702:SF16">
    <property type="match status" value="1"/>
</dbReference>
<dbReference type="PANTHER" id="PTHR33702">
    <property type="entry name" value="BNAA09G40010D PROTEIN"/>
    <property type="match status" value="1"/>
</dbReference>
<dbReference type="Proteomes" id="UP001172457">
    <property type="component" value="Chromosome 1"/>
</dbReference>
<accession>A0AA38TNX0</accession>
<sequence>MEIISSAFVKRAWRRKRYRRLQKDGNRNPGFWKIKSVPRLQLKKVSPIRMWIKLKNAYIKMMLRLGGTQDVFGSTKSRRQTSNGYSIDEFQRRLIYEISKNLIVSRELATHN</sequence>
<protein>
    <submittedName>
        <fullName evidence="1">Uncharacterized protein</fullName>
    </submittedName>
</protein>
<reference evidence="1" key="1">
    <citation type="submission" date="2023-03" db="EMBL/GenBank/DDBJ databases">
        <title>Chromosome-scale reference genome and RAD-based genetic map of yellow starthistle (Centaurea solstitialis) reveal putative structural variation and QTLs associated with invader traits.</title>
        <authorList>
            <person name="Reatini B."/>
            <person name="Cang F.A."/>
            <person name="Jiang Q."/>
            <person name="Mckibben M.T.W."/>
            <person name="Barker M.S."/>
            <person name="Rieseberg L.H."/>
            <person name="Dlugosch K.M."/>
        </authorList>
    </citation>
    <scope>NUCLEOTIDE SEQUENCE</scope>
    <source>
        <strain evidence="1">CAN-66</strain>
        <tissue evidence="1">Leaf</tissue>
    </source>
</reference>
<evidence type="ECO:0000313" key="2">
    <source>
        <dbReference type="Proteomes" id="UP001172457"/>
    </source>
</evidence>
<organism evidence="1 2">
    <name type="scientific">Centaurea solstitialis</name>
    <name type="common">yellow star-thistle</name>
    <dbReference type="NCBI Taxonomy" id="347529"/>
    <lineage>
        <taxon>Eukaryota</taxon>
        <taxon>Viridiplantae</taxon>
        <taxon>Streptophyta</taxon>
        <taxon>Embryophyta</taxon>
        <taxon>Tracheophyta</taxon>
        <taxon>Spermatophyta</taxon>
        <taxon>Magnoliopsida</taxon>
        <taxon>eudicotyledons</taxon>
        <taxon>Gunneridae</taxon>
        <taxon>Pentapetalae</taxon>
        <taxon>asterids</taxon>
        <taxon>campanulids</taxon>
        <taxon>Asterales</taxon>
        <taxon>Asteraceae</taxon>
        <taxon>Carduoideae</taxon>
        <taxon>Cardueae</taxon>
        <taxon>Centaureinae</taxon>
        <taxon>Centaurea</taxon>
    </lineage>
</organism>
<dbReference type="AlphaFoldDB" id="A0AA38TNX0"/>
<keyword evidence="2" id="KW-1185">Reference proteome</keyword>
<gene>
    <name evidence="1" type="ORF">OSB04_000354</name>
</gene>
<evidence type="ECO:0000313" key="1">
    <source>
        <dbReference type="EMBL" id="KAJ9564388.1"/>
    </source>
</evidence>
<name>A0AA38TNX0_9ASTR</name>
<dbReference type="EMBL" id="JARYMX010000001">
    <property type="protein sequence ID" value="KAJ9564388.1"/>
    <property type="molecule type" value="Genomic_DNA"/>
</dbReference>